<dbReference type="Proteomes" id="UP001159405">
    <property type="component" value="Unassembled WGS sequence"/>
</dbReference>
<feature type="compositionally biased region" description="Basic and acidic residues" evidence="1">
    <location>
        <begin position="62"/>
        <end position="73"/>
    </location>
</feature>
<accession>A0ABN8NRH7</accession>
<sequence length="127" mass="13670">MQLSSPREEGRQTSVVDSNCVHEGQSAPVNARVECDETESTEAGQDDVSSRLQNADFIGDDNGDKPEDVRKPEPRAKLTTSVAHDLNQAGVSCQTAESTVQGLPGIVSSVRGRPLRQRKPSIRNLGD</sequence>
<evidence type="ECO:0000256" key="1">
    <source>
        <dbReference type="SAM" id="MobiDB-lite"/>
    </source>
</evidence>
<proteinExistence type="predicted"/>
<comment type="caution">
    <text evidence="2">The sequence shown here is derived from an EMBL/GenBank/DDBJ whole genome shotgun (WGS) entry which is preliminary data.</text>
</comment>
<dbReference type="EMBL" id="CALNXK010000031">
    <property type="protein sequence ID" value="CAH3117577.1"/>
    <property type="molecule type" value="Genomic_DNA"/>
</dbReference>
<feature type="region of interest" description="Disordered" evidence="1">
    <location>
        <begin position="1"/>
        <end position="73"/>
    </location>
</feature>
<gene>
    <name evidence="2" type="ORF">PLOB_00026252</name>
</gene>
<feature type="compositionally biased region" description="Basic and acidic residues" evidence="1">
    <location>
        <begin position="1"/>
        <end position="11"/>
    </location>
</feature>
<evidence type="ECO:0000313" key="2">
    <source>
        <dbReference type="EMBL" id="CAH3117577.1"/>
    </source>
</evidence>
<evidence type="ECO:0000313" key="3">
    <source>
        <dbReference type="Proteomes" id="UP001159405"/>
    </source>
</evidence>
<protein>
    <submittedName>
        <fullName evidence="2">Uncharacterized protein</fullName>
    </submittedName>
</protein>
<organism evidence="2 3">
    <name type="scientific">Porites lobata</name>
    <dbReference type="NCBI Taxonomy" id="104759"/>
    <lineage>
        <taxon>Eukaryota</taxon>
        <taxon>Metazoa</taxon>
        <taxon>Cnidaria</taxon>
        <taxon>Anthozoa</taxon>
        <taxon>Hexacorallia</taxon>
        <taxon>Scleractinia</taxon>
        <taxon>Fungiina</taxon>
        <taxon>Poritidae</taxon>
        <taxon>Porites</taxon>
    </lineage>
</organism>
<reference evidence="2 3" key="1">
    <citation type="submission" date="2022-05" db="EMBL/GenBank/DDBJ databases">
        <authorList>
            <consortium name="Genoscope - CEA"/>
            <person name="William W."/>
        </authorList>
    </citation>
    <scope>NUCLEOTIDE SEQUENCE [LARGE SCALE GENOMIC DNA]</scope>
</reference>
<feature type="region of interest" description="Disordered" evidence="1">
    <location>
        <begin position="93"/>
        <end position="127"/>
    </location>
</feature>
<keyword evidence="3" id="KW-1185">Reference proteome</keyword>
<name>A0ABN8NRH7_9CNID</name>